<keyword evidence="8 14" id="KW-0472">Membrane</keyword>
<feature type="domain" description="HAMP" evidence="16">
    <location>
        <begin position="210"/>
        <end position="262"/>
    </location>
</feature>
<dbReference type="PROSITE" id="PS50111">
    <property type="entry name" value="CHEMOTAXIS_TRANSDUC_2"/>
    <property type="match status" value="1"/>
</dbReference>
<evidence type="ECO:0000256" key="9">
    <source>
        <dbReference type="ARBA" id="ARBA00023224"/>
    </source>
</evidence>
<dbReference type="CDD" id="cd11386">
    <property type="entry name" value="MCP_signal"/>
    <property type="match status" value="1"/>
</dbReference>
<dbReference type="CDD" id="cd06225">
    <property type="entry name" value="HAMP"/>
    <property type="match status" value="1"/>
</dbReference>
<dbReference type="InterPro" id="IPR004090">
    <property type="entry name" value="Chemotax_Me-accpt_rcpt"/>
</dbReference>
<keyword evidence="5" id="KW-0997">Cell inner membrane</keyword>
<evidence type="ECO:0000256" key="12">
    <source>
        <dbReference type="SAM" id="Coils"/>
    </source>
</evidence>
<proteinExistence type="inferred from homology"/>
<keyword evidence="2" id="KW-1003">Cell membrane</keyword>
<dbReference type="Gene3D" id="1.10.287.950">
    <property type="entry name" value="Methyl-accepting chemotaxis protein"/>
    <property type="match status" value="1"/>
</dbReference>
<keyword evidence="6 14" id="KW-0812">Transmembrane</keyword>
<dbReference type="GO" id="GO:0007165">
    <property type="term" value="P:signal transduction"/>
    <property type="evidence" value="ECO:0007669"/>
    <property type="project" value="UniProtKB-KW"/>
</dbReference>
<keyword evidence="9 11" id="KW-0807">Transducer</keyword>
<evidence type="ECO:0000259" key="16">
    <source>
        <dbReference type="PROSITE" id="PS50885"/>
    </source>
</evidence>
<sequence>MSQFFSSIKSRIILVLTASMLITVLVGGAGLYGMSSLSGSMQETYRGNIVPITRVAKVRAAMMNMRLALWRMQAQQIKDLVPKVREFQSQMDSDWKSYYTGGEITSPSEQAIADKINALIPRFEAAVAQELPFIEAGDFAAAGRLQTETVFPMGNELSDLIGDDFENNADQARDASAAGEAQAARLTWINLTLILIGAAALTASTVYLVRVITVPLNNTVRIASDISEGRLDSRIVAKAQGEFGHLLDAMKTMSETLAGTVRGIRDSSESVNVAAAQIAAGNQDLSARTEEQASSLEQTAASMTQLTETVRQNADNARQANSLANNAREMTDAGSAAVESMVATIKDISADSSQIAEITGMIEGIAFQTNILALNAAVEAARAGEQGRGFAVVAGEVRTLAQRASVAAKEIKELIEASAKKVHRGAEQAGVVSANMDQVSHAIGRVSDIVGEITAASDEQSKGIEQVHAAITQIDEVTQQNAALVEEAAAAAQSLQEQADRMKSDMGFFRLDGDASAITRKAPVPSPVRKLPTASIAKPRKAMSSASTKAIDPSASAPAPAPADESEWQTF</sequence>
<accession>A0A158J942</accession>
<dbReference type="InterPro" id="IPR004089">
    <property type="entry name" value="MCPsignal_dom"/>
</dbReference>
<dbReference type="Proteomes" id="UP000054740">
    <property type="component" value="Unassembled WGS sequence"/>
</dbReference>
<name>A0A158J942_CABCO</name>
<dbReference type="GO" id="GO:0006935">
    <property type="term" value="P:chemotaxis"/>
    <property type="evidence" value="ECO:0007669"/>
    <property type="project" value="UniProtKB-KW"/>
</dbReference>
<dbReference type="Pfam" id="PF00672">
    <property type="entry name" value="HAMP"/>
    <property type="match status" value="1"/>
</dbReference>
<dbReference type="InterPro" id="IPR003660">
    <property type="entry name" value="HAMP_dom"/>
</dbReference>
<feature type="region of interest" description="Disordered" evidence="13">
    <location>
        <begin position="520"/>
        <end position="571"/>
    </location>
</feature>
<feature type="transmembrane region" description="Helical" evidence="14">
    <location>
        <begin position="12"/>
        <end position="32"/>
    </location>
</feature>
<evidence type="ECO:0000256" key="7">
    <source>
        <dbReference type="ARBA" id="ARBA00022989"/>
    </source>
</evidence>
<gene>
    <name evidence="17" type="ORF">AWB70_06049</name>
</gene>
<evidence type="ECO:0000313" key="17">
    <source>
        <dbReference type="EMBL" id="SAL64939.1"/>
    </source>
</evidence>
<evidence type="ECO:0000256" key="13">
    <source>
        <dbReference type="SAM" id="MobiDB-lite"/>
    </source>
</evidence>
<dbReference type="RefSeq" id="WP_063786691.1">
    <property type="nucleotide sequence ID" value="NZ_FCNY02000021.1"/>
</dbReference>
<keyword evidence="12" id="KW-0175">Coiled coil</keyword>
<dbReference type="FunFam" id="1.10.287.950:FF:000001">
    <property type="entry name" value="Methyl-accepting chemotaxis sensory transducer"/>
    <property type="match status" value="1"/>
</dbReference>
<feature type="domain" description="Methyl-accepting transducer" evidence="15">
    <location>
        <begin position="267"/>
        <end position="496"/>
    </location>
</feature>
<protein>
    <submittedName>
        <fullName evidence="17">Membrane protein</fullName>
    </submittedName>
</protein>
<keyword evidence="18" id="KW-1185">Reference proteome</keyword>
<keyword evidence="4" id="KW-0145">Chemotaxis</keyword>
<evidence type="ECO:0000256" key="1">
    <source>
        <dbReference type="ARBA" id="ARBA00004429"/>
    </source>
</evidence>
<dbReference type="GO" id="GO:0005886">
    <property type="term" value="C:plasma membrane"/>
    <property type="evidence" value="ECO:0007669"/>
    <property type="project" value="UniProtKB-SubCell"/>
</dbReference>
<organism evidence="17 18">
    <name type="scientific">Caballeronia cordobensis</name>
    <name type="common">Burkholderia cordobensis</name>
    <dbReference type="NCBI Taxonomy" id="1353886"/>
    <lineage>
        <taxon>Bacteria</taxon>
        <taxon>Pseudomonadati</taxon>
        <taxon>Pseudomonadota</taxon>
        <taxon>Betaproteobacteria</taxon>
        <taxon>Burkholderiales</taxon>
        <taxon>Burkholderiaceae</taxon>
        <taxon>Caballeronia</taxon>
    </lineage>
</organism>
<dbReference type="SMART" id="SM00304">
    <property type="entry name" value="HAMP"/>
    <property type="match status" value="1"/>
</dbReference>
<evidence type="ECO:0000256" key="2">
    <source>
        <dbReference type="ARBA" id="ARBA00022475"/>
    </source>
</evidence>
<dbReference type="SMART" id="SM00283">
    <property type="entry name" value="MA"/>
    <property type="match status" value="1"/>
</dbReference>
<evidence type="ECO:0000256" key="5">
    <source>
        <dbReference type="ARBA" id="ARBA00022519"/>
    </source>
</evidence>
<evidence type="ECO:0000259" key="15">
    <source>
        <dbReference type="PROSITE" id="PS50111"/>
    </source>
</evidence>
<comment type="similarity">
    <text evidence="10">Belongs to the methyl-accepting chemotaxis (MCP) protein family.</text>
</comment>
<dbReference type="Pfam" id="PF00015">
    <property type="entry name" value="MCPsignal"/>
    <property type="match status" value="1"/>
</dbReference>
<dbReference type="InterPro" id="IPR051310">
    <property type="entry name" value="MCP_chemotaxis"/>
</dbReference>
<evidence type="ECO:0000256" key="10">
    <source>
        <dbReference type="ARBA" id="ARBA00029447"/>
    </source>
</evidence>
<feature type="coiled-coil region" evidence="12">
    <location>
        <begin position="474"/>
        <end position="505"/>
    </location>
</feature>
<evidence type="ECO:0000256" key="8">
    <source>
        <dbReference type="ARBA" id="ARBA00023136"/>
    </source>
</evidence>
<dbReference type="SUPFAM" id="SSF58104">
    <property type="entry name" value="Methyl-accepting chemotaxis protein (MCP) signaling domain"/>
    <property type="match status" value="1"/>
</dbReference>
<dbReference type="PANTHER" id="PTHR43531">
    <property type="entry name" value="PROTEIN ICFG"/>
    <property type="match status" value="1"/>
</dbReference>
<evidence type="ECO:0000256" key="6">
    <source>
        <dbReference type="ARBA" id="ARBA00022692"/>
    </source>
</evidence>
<dbReference type="PROSITE" id="PS50885">
    <property type="entry name" value="HAMP"/>
    <property type="match status" value="1"/>
</dbReference>
<dbReference type="AlphaFoldDB" id="A0A158J942"/>
<dbReference type="Pfam" id="PF02203">
    <property type="entry name" value="TarH"/>
    <property type="match status" value="1"/>
</dbReference>
<dbReference type="PANTHER" id="PTHR43531:SF14">
    <property type="entry name" value="METHYL-ACCEPTING CHEMOTAXIS PROTEIN I-RELATED"/>
    <property type="match status" value="1"/>
</dbReference>
<keyword evidence="7 14" id="KW-1133">Transmembrane helix</keyword>
<reference evidence="18" key="1">
    <citation type="submission" date="2016-01" db="EMBL/GenBank/DDBJ databases">
        <authorList>
            <person name="Peeters C."/>
        </authorList>
    </citation>
    <scope>NUCLEOTIDE SEQUENCE [LARGE SCALE GENOMIC DNA]</scope>
</reference>
<dbReference type="InterPro" id="IPR003122">
    <property type="entry name" value="Tar_rcpt_lig-bd"/>
</dbReference>
<evidence type="ECO:0000256" key="11">
    <source>
        <dbReference type="PROSITE-ProRule" id="PRU00284"/>
    </source>
</evidence>
<evidence type="ECO:0000256" key="4">
    <source>
        <dbReference type="ARBA" id="ARBA00022500"/>
    </source>
</evidence>
<comment type="subcellular location">
    <subcellularLocation>
        <location evidence="1">Cell inner membrane</location>
        <topology evidence="1">Multi-pass membrane protein</topology>
    </subcellularLocation>
</comment>
<dbReference type="PRINTS" id="PR00260">
    <property type="entry name" value="CHEMTRNSDUCR"/>
</dbReference>
<dbReference type="GO" id="GO:0004888">
    <property type="term" value="F:transmembrane signaling receptor activity"/>
    <property type="evidence" value="ECO:0007669"/>
    <property type="project" value="InterPro"/>
</dbReference>
<evidence type="ECO:0000256" key="3">
    <source>
        <dbReference type="ARBA" id="ARBA00022481"/>
    </source>
</evidence>
<keyword evidence="3" id="KW-0488">Methylation</keyword>
<evidence type="ECO:0000313" key="18">
    <source>
        <dbReference type="Proteomes" id="UP000054740"/>
    </source>
</evidence>
<evidence type="ECO:0000256" key="14">
    <source>
        <dbReference type="SAM" id="Phobius"/>
    </source>
</evidence>
<dbReference type="EMBL" id="FCNY02000021">
    <property type="protein sequence ID" value="SAL64939.1"/>
    <property type="molecule type" value="Genomic_DNA"/>
</dbReference>